<dbReference type="RefSeq" id="WP_236863482.1">
    <property type="nucleotide sequence ID" value="NZ_BAABAZ010000004.1"/>
</dbReference>
<dbReference type="Proteomes" id="UP001501586">
    <property type="component" value="Unassembled WGS sequence"/>
</dbReference>
<accession>A0ABP8EHL5</accession>
<keyword evidence="2" id="KW-0560">Oxidoreductase</keyword>
<dbReference type="CDD" id="cd05233">
    <property type="entry name" value="SDR_c"/>
    <property type="match status" value="1"/>
</dbReference>
<dbReference type="Pfam" id="PF00106">
    <property type="entry name" value="adh_short"/>
    <property type="match status" value="1"/>
</dbReference>
<dbReference type="PANTHER" id="PTHR44196">
    <property type="entry name" value="DEHYDROGENASE/REDUCTASE SDR FAMILY MEMBER 7B"/>
    <property type="match status" value="1"/>
</dbReference>
<evidence type="ECO:0000256" key="4">
    <source>
        <dbReference type="SAM" id="MobiDB-lite"/>
    </source>
</evidence>
<dbReference type="SUPFAM" id="SSF51735">
    <property type="entry name" value="NAD(P)-binding Rossmann-fold domains"/>
    <property type="match status" value="1"/>
</dbReference>
<dbReference type="PROSITE" id="PS00061">
    <property type="entry name" value="ADH_SHORT"/>
    <property type="match status" value="1"/>
</dbReference>
<evidence type="ECO:0000256" key="3">
    <source>
        <dbReference type="RuleBase" id="RU000363"/>
    </source>
</evidence>
<dbReference type="PRINTS" id="PR00080">
    <property type="entry name" value="SDRFAMILY"/>
</dbReference>
<feature type="region of interest" description="Disordered" evidence="4">
    <location>
        <begin position="1"/>
        <end position="30"/>
    </location>
</feature>
<name>A0ABP8EHL5_9MICO</name>
<evidence type="ECO:0000313" key="5">
    <source>
        <dbReference type="EMBL" id="GAA4283422.1"/>
    </source>
</evidence>
<sequence length="295" mass="30873">MTSEAPIAHAAATSPGTGPGRTAPDAATVAGASAGDPPVALITGATSGIGLAFARELAGDGYELVLVARTEQRLLETAEALVEEFDITARVLPADLATESGIAAVTDLIDNERVDVVVNNAGYGLRTSALRTQPDELVALDRILNSAVQVISWHAAHRMIERGRGGILNVASMAGLTTMGAYAAAKSAAMVFTESLASELAGTGVTATAVLPGFARTEFHDRMSVDMSRWPRIAWVSAEAVAREGIRDGRAGRIVSVAGAQYKLAYVVAQLTPRPVIRVLSNGFRRTRKARRSRA</sequence>
<organism evidence="5 6">
    <name type="scientific">Brevibacterium daeguense</name>
    <dbReference type="NCBI Taxonomy" id="909936"/>
    <lineage>
        <taxon>Bacteria</taxon>
        <taxon>Bacillati</taxon>
        <taxon>Actinomycetota</taxon>
        <taxon>Actinomycetes</taxon>
        <taxon>Micrococcales</taxon>
        <taxon>Brevibacteriaceae</taxon>
        <taxon>Brevibacterium</taxon>
    </lineage>
</organism>
<comment type="similarity">
    <text evidence="1 3">Belongs to the short-chain dehydrogenases/reductases (SDR) family.</text>
</comment>
<proteinExistence type="inferred from homology"/>
<gene>
    <name evidence="5" type="ORF">GCM10022261_09530</name>
</gene>
<evidence type="ECO:0000256" key="2">
    <source>
        <dbReference type="ARBA" id="ARBA00023002"/>
    </source>
</evidence>
<dbReference type="InterPro" id="IPR036291">
    <property type="entry name" value="NAD(P)-bd_dom_sf"/>
</dbReference>
<reference evidence="6" key="1">
    <citation type="journal article" date="2019" name="Int. J. Syst. Evol. Microbiol.">
        <title>The Global Catalogue of Microorganisms (GCM) 10K type strain sequencing project: providing services to taxonomists for standard genome sequencing and annotation.</title>
        <authorList>
            <consortium name="The Broad Institute Genomics Platform"/>
            <consortium name="The Broad Institute Genome Sequencing Center for Infectious Disease"/>
            <person name="Wu L."/>
            <person name="Ma J."/>
        </authorList>
    </citation>
    <scope>NUCLEOTIDE SEQUENCE [LARGE SCALE GENOMIC DNA]</scope>
    <source>
        <strain evidence="6">JCM 17458</strain>
    </source>
</reference>
<dbReference type="EMBL" id="BAABAZ010000004">
    <property type="protein sequence ID" value="GAA4283422.1"/>
    <property type="molecule type" value="Genomic_DNA"/>
</dbReference>
<protein>
    <submittedName>
        <fullName evidence="5">SDR family oxidoreductase</fullName>
    </submittedName>
</protein>
<evidence type="ECO:0000313" key="6">
    <source>
        <dbReference type="Proteomes" id="UP001501586"/>
    </source>
</evidence>
<dbReference type="InterPro" id="IPR002347">
    <property type="entry name" value="SDR_fam"/>
</dbReference>
<evidence type="ECO:0000256" key="1">
    <source>
        <dbReference type="ARBA" id="ARBA00006484"/>
    </source>
</evidence>
<dbReference type="PIRSF" id="PIRSF000126">
    <property type="entry name" value="11-beta-HSD1"/>
    <property type="match status" value="1"/>
</dbReference>
<keyword evidence="6" id="KW-1185">Reference proteome</keyword>
<dbReference type="InterPro" id="IPR020904">
    <property type="entry name" value="Sc_DH/Rdtase_CS"/>
</dbReference>
<dbReference type="Gene3D" id="3.40.50.720">
    <property type="entry name" value="NAD(P)-binding Rossmann-like Domain"/>
    <property type="match status" value="1"/>
</dbReference>
<dbReference type="PRINTS" id="PR00081">
    <property type="entry name" value="GDHRDH"/>
</dbReference>
<dbReference type="PANTHER" id="PTHR44196:SF2">
    <property type="entry name" value="SHORT-CHAIN DEHYDROGENASE-RELATED"/>
    <property type="match status" value="1"/>
</dbReference>
<comment type="caution">
    <text evidence="5">The sequence shown here is derived from an EMBL/GenBank/DDBJ whole genome shotgun (WGS) entry which is preliminary data.</text>
</comment>